<evidence type="ECO:0000313" key="1">
    <source>
        <dbReference type="EMBL" id="MPU48576.1"/>
    </source>
</evidence>
<proteinExistence type="predicted"/>
<comment type="caution">
    <text evidence="1">The sequence shown here is derived from an EMBL/GenBank/DDBJ whole genome shotgun (WGS) entry which is preliminary data.</text>
</comment>
<dbReference type="RefSeq" id="WP_024192020.1">
    <property type="nucleotide sequence ID" value="NZ_BDLM01000011.1"/>
</dbReference>
<sequence length="78" mass="9067">MDIFLYSGGTLSGRLKLFVFALEQAWCALRVGIIGFHVDETTITRNMHKLFDKKNSFRVCIFKNKNDLYHIVTPENDQ</sequence>
<reference evidence="1 2" key="1">
    <citation type="submission" date="2019-08" db="EMBL/GenBank/DDBJ databases">
        <title>Identification of Water Treatment Resistant and Multidrug Resistant Urinary Pathogenic Escherichia coli in Wastewater.</title>
        <authorList>
            <person name="Neumann N."/>
        </authorList>
    </citation>
    <scope>NUCLEOTIDE SEQUENCE [LARGE SCALE GENOMIC DNA]</scope>
    <source>
        <strain evidence="1 2">WU2356</strain>
    </source>
</reference>
<gene>
    <name evidence="1" type="ORF">FVB16_06950</name>
</gene>
<name>A0A5N8H920_ECOLX</name>
<organism evidence="1 2">
    <name type="scientific">Escherichia coli</name>
    <dbReference type="NCBI Taxonomy" id="562"/>
    <lineage>
        <taxon>Bacteria</taxon>
        <taxon>Pseudomonadati</taxon>
        <taxon>Pseudomonadota</taxon>
        <taxon>Gammaproteobacteria</taxon>
        <taxon>Enterobacterales</taxon>
        <taxon>Enterobacteriaceae</taxon>
        <taxon>Escherichia</taxon>
    </lineage>
</organism>
<evidence type="ECO:0000313" key="2">
    <source>
        <dbReference type="Proteomes" id="UP000392867"/>
    </source>
</evidence>
<accession>A0A5N8H920</accession>
<dbReference type="EMBL" id="VOTT01000070">
    <property type="protein sequence ID" value="MPU48576.1"/>
    <property type="molecule type" value="Genomic_DNA"/>
</dbReference>
<dbReference type="AlphaFoldDB" id="A0A5N8H920"/>
<dbReference type="Proteomes" id="UP000392867">
    <property type="component" value="Unassembled WGS sequence"/>
</dbReference>
<protein>
    <submittedName>
        <fullName evidence="1">Uncharacterized protein</fullName>
    </submittedName>
</protein>